<gene>
    <name evidence="2" type="ORF">ONZ51_g12816</name>
</gene>
<organism evidence="2 3">
    <name type="scientific">Trametes cubensis</name>
    <dbReference type="NCBI Taxonomy" id="1111947"/>
    <lineage>
        <taxon>Eukaryota</taxon>
        <taxon>Fungi</taxon>
        <taxon>Dikarya</taxon>
        <taxon>Basidiomycota</taxon>
        <taxon>Agaricomycotina</taxon>
        <taxon>Agaricomycetes</taxon>
        <taxon>Polyporales</taxon>
        <taxon>Polyporaceae</taxon>
        <taxon>Trametes</taxon>
    </lineage>
</organism>
<evidence type="ECO:0000313" key="3">
    <source>
        <dbReference type="Proteomes" id="UP001215151"/>
    </source>
</evidence>
<feature type="compositionally biased region" description="Basic and acidic residues" evidence="1">
    <location>
        <begin position="111"/>
        <end position="122"/>
    </location>
</feature>
<feature type="compositionally biased region" description="Low complexity" evidence="1">
    <location>
        <begin position="37"/>
        <end position="55"/>
    </location>
</feature>
<protein>
    <submittedName>
        <fullName evidence="2">Uncharacterized protein</fullName>
    </submittedName>
</protein>
<dbReference type="AlphaFoldDB" id="A0AAD7TF50"/>
<reference evidence="2" key="1">
    <citation type="submission" date="2022-11" db="EMBL/GenBank/DDBJ databases">
        <title>Genome Sequence of Cubamyces cubensis.</title>
        <authorList>
            <person name="Buettner E."/>
        </authorList>
    </citation>
    <scope>NUCLEOTIDE SEQUENCE</scope>
    <source>
        <strain evidence="2">MPL-01</strain>
    </source>
</reference>
<name>A0AAD7TF50_9APHY</name>
<feature type="compositionally biased region" description="Basic and acidic residues" evidence="1">
    <location>
        <begin position="148"/>
        <end position="159"/>
    </location>
</feature>
<proteinExistence type="predicted"/>
<keyword evidence="3" id="KW-1185">Reference proteome</keyword>
<evidence type="ECO:0000256" key="1">
    <source>
        <dbReference type="SAM" id="MobiDB-lite"/>
    </source>
</evidence>
<dbReference type="Proteomes" id="UP001215151">
    <property type="component" value="Unassembled WGS sequence"/>
</dbReference>
<dbReference type="EMBL" id="JAPEVG010000883">
    <property type="protein sequence ID" value="KAJ8454805.1"/>
    <property type="molecule type" value="Genomic_DNA"/>
</dbReference>
<feature type="compositionally biased region" description="Polar residues" evidence="1">
    <location>
        <begin position="22"/>
        <end position="36"/>
    </location>
</feature>
<accession>A0AAD7TF50</accession>
<feature type="region of interest" description="Disordered" evidence="1">
    <location>
        <begin position="1"/>
        <end position="159"/>
    </location>
</feature>
<comment type="caution">
    <text evidence="2">The sequence shown here is derived from an EMBL/GenBank/DDBJ whole genome shotgun (WGS) entry which is preliminary data.</text>
</comment>
<sequence>MPRSASPSELSPLERTALWVQAQAQQSYDQSRPSTPTRTSIQTSSSNRTTSSSEESYLKSPVAPPLISPYAMPAASLTQRPRYDSRSRRASLPFPQSPPGSGYPVPLEVASPRRPEAEDKKIPRPSLRKQRRPSLIEQIITLGTPSQRRREDSGKKGQT</sequence>
<evidence type="ECO:0000313" key="2">
    <source>
        <dbReference type="EMBL" id="KAJ8454805.1"/>
    </source>
</evidence>